<dbReference type="InterPro" id="IPR012336">
    <property type="entry name" value="Thioredoxin-like_fold"/>
</dbReference>
<dbReference type="Pfam" id="PF13462">
    <property type="entry name" value="Thioredoxin_4"/>
    <property type="match status" value="1"/>
</dbReference>
<evidence type="ECO:0000256" key="2">
    <source>
        <dbReference type="ARBA" id="ARBA00022729"/>
    </source>
</evidence>
<keyword evidence="2" id="KW-0732">Signal</keyword>
<evidence type="ECO:0000256" key="6">
    <source>
        <dbReference type="SAM" id="Phobius"/>
    </source>
</evidence>
<feature type="domain" description="Thioredoxin-like fold" evidence="7">
    <location>
        <begin position="58"/>
        <end position="201"/>
    </location>
</feature>
<dbReference type="PANTHER" id="PTHR13887">
    <property type="entry name" value="GLUTATHIONE S-TRANSFERASE KAPPA"/>
    <property type="match status" value="1"/>
</dbReference>
<evidence type="ECO:0000256" key="3">
    <source>
        <dbReference type="ARBA" id="ARBA00023002"/>
    </source>
</evidence>
<dbReference type="Gene3D" id="3.40.30.10">
    <property type="entry name" value="Glutaredoxin"/>
    <property type="match status" value="1"/>
</dbReference>
<name>A0A1F6UQB5_9BACT</name>
<gene>
    <name evidence="8" type="ORF">A2814_01080</name>
</gene>
<organism evidence="8 9">
    <name type="scientific">Candidatus Nomurabacteria bacterium RIFCSPHIGHO2_01_FULL_38_19</name>
    <dbReference type="NCBI Taxonomy" id="1801732"/>
    <lineage>
        <taxon>Bacteria</taxon>
        <taxon>Candidatus Nomuraibacteriota</taxon>
    </lineage>
</organism>
<accession>A0A1F6UQB5</accession>
<feature type="transmembrane region" description="Helical" evidence="6">
    <location>
        <begin position="9"/>
        <end position="28"/>
    </location>
</feature>
<evidence type="ECO:0000313" key="9">
    <source>
        <dbReference type="Proteomes" id="UP000177869"/>
    </source>
</evidence>
<dbReference type="SUPFAM" id="SSF52833">
    <property type="entry name" value="Thioredoxin-like"/>
    <property type="match status" value="1"/>
</dbReference>
<keyword evidence="5" id="KW-0676">Redox-active center</keyword>
<keyword evidence="3" id="KW-0560">Oxidoreductase</keyword>
<keyword evidence="6" id="KW-0812">Transmembrane</keyword>
<evidence type="ECO:0000256" key="5">
    <source>
        <dbReference type="ARBA" id="ARBA00023284"/>
    </source>
</evidence>
<keyword evidence="6" id="KW-0472">Membrane</keyword>
<dbReference type="Proteomes" id="UP000177869">
    <property type="component" value="Unassembled WGS sequence"/>
</dbReference>
<sequence length="230" mass="24802">MKTNTQNGYGIPVAIVVAGLLIIGAVVLTGNSGDGSVHNINSGYAGTQLSNEFRMPSEDEHVRGNPDAPIAIVEFSDLECPFCARIHPAFSRIVEENEDVKWIYRHFLPSTIHSRALSAAVASECIARLGSNNAFWKFTDDAFANQKQLGDAWYREKALSFGIDSEAFLGCVNDKGIVADIQTDSREAIATGGRGTPYVVVVTPTGKLIPFTGALPYAQVSAIIEQVRNN</sequence>
<dbReference type="AlphaFoldDB" id="A0A1F6UQB5"/>
<keyword evidence="4" id="KW-1015">Disulfide bond</keyword>
<evidence type="ECO:0000256" key="4">
    <source>
        <dbReference type="ARBA" id="ARBA00023157"/>
    </source>
</evidence>
<dbReference type="STRING" id="1801732.A2814_01080"/>
<dbReference type="EMBL" id="MFTI01000031">
    <property type="protein sequence ID" value="OGI59571.1"/>
    <property type="molecule type" value="Genomic_DNA"/>
</dbReference>
<comment type="similarity">
    <text evidence="1">Belongs to the thioredoxin family. DsbA subfamily.</text>
</comment>
<evidence type="ECO:0000259" key="7">
    <source>
        <dbReference type="Pfam" id="PF13462"/>
    </source>
</evidence>
<evidence type="ECO:0000313" key="8">
    <source>
        <dbReference type="EMBL" id="OGI59571.1"/>
    </source>
</evidence>
<reference evidence="8 9" key="1">
    <citation type="journal article" date="2016" name="Nat. Commun.">
        <title>Thousands of microbial genomes shed light on interconnected biogeochemical processes in an aquifer system.</title>
        <authorList>
            <person name="Anantharaman K."/>
            <person name="Brown C.T."/>
            <person name="Hug L.A."/>
            <person name="Sharon I."/>
            <person name="Castelle C.J."/>
            <person name="Probst A.J."/>
            <person name="Thomas B.C."/>
            <person name="Singh A."/>
            <person name="Wilkins M.J."/>
            <person name="Karaoz U."/>
            <person name="Brodie E.L."/>
            <person name="Williams K.H."/>
            <person name="Hubbard S.S."/>
            <person name="Banfield J.F."/>
        </authorList>
    </citation>
    <scope>NUCLEOTIDE SEQUENCE [LARGE SCALE GENOMIC DNA]</scope>
</reference>
<dbReference type="PANTHER" id="PTHR13887:SF14">
    <property type="entry name" value="DISULFIDE BOND FORMATION PROTEIN D"/>
    <property type="match status" value="1"/>
</dbReference>
<dbReference type="InterPro" id="IPR036249">
    <property type="entry name" value="Thioredoxin-like_sf"/>
</dbReference>
<keyword evidence="6" id="KW-1133">Transmembrane helix</keyword>
<evidence type="ECO:0000256" key="1">
    <source>
        <dbReference type="ARBA" id="ARBA00005791"/>
    </source>
</evidence>
<proteinExistence type="inferred from homology"/>
<protein>
    <recommendedName>
        <fullName evidence="7">Thioredoxin-like fold domain-containing protein</fullName>
    </recommendedName>
</protein>
<dbReference type="GO" id="GO:0016491">
    <property type="term" value="F:oxidoreductase activity"/>
    <property type="evidence" value="ECO:0007669"/>
    <property type="project" value="UniProtKB-KW"/>
</dbReference>
<comment type="caution">
    <text evidence="8">The sequence shown here is derived from an EMBL/GenBank/DDBJ whole genome shotgun (WGS) entry which is preliminary data.</text>
</comment>